<dbReference type="Gene3D" id="3.40.50.150">
    <property type="entry name" value="Vaccinia Virus protein VP39"/>
    <property type="match status" value="1"/>
</dbReference>
<dbReference type="GO" id="GO:0008170">
    <property type="term" value="F:N-methyltransferase activity"/>
    <property type="evidence" value="ECO:0007669"/>
    <property type="project" value="InterPro"/>
</dbReference>
<organism evidence="5 6">
    <name type="scientific">Lysobacter dokdonensis DS-58</name>
    <dbReference type="NCBI Taxonomy" id="1300345"/>
    <lineage>
        <taxon>Bacteria</taxon>
        <taxon>Pseudomonadati</taxon>
        <taxon>Pseudomonadota</taxon>
        <taxon>Gammaproteobacteria</taxon>
        <taxon>Lysobacterales</taxon>
        <taxon>Lysobacteraceae</taxon>
        <taxon>Noviluteimonas</taxon>
    </lineage>
</organism>
<evidence type="ECO:0000256" key="1">
    <source>
        <dbReference type="ARBA" id="ARBA00022603"/>
    </source>
</evidence>
<dbReference type="GO" id="GO:0032259">
    <property type="term" value="P:methylation"/>
    <property type="evidence" value="ECO:0007669"/>
    <property type="project" value="UniProtKB-KW"/>
</dbReference>
<dbReference type="EMBL" id="JRKJ01000005">
    <property type="protein sequence ID" value="KGQ19914.1"/>
    <property type="molecule type" value="Genomic_DNA"/>
</dbReference>
<dbReference type="InterPro" id="IPR002941">
    <property type="entry name" value="DNA_methylase_N4/N6"/>
</dbReference>
<keyword evidence="1 5" id="KW-0489">Methyltransferase</keyword>
<dbReference type="REBASE" id="134483">
    <property type="entry name" value="M.LdoDS58ORF2421P"/>
</dbReference>
<evidence type="ECO:0000256" key="2">
    <source>
        <dbReference type="ARBA" id="ARBA00022679"/>
    </source>
</evidence>
<feature type="domain" description="DNA methylase N-4/N-6" evidence="4">
    <location>
        <begin position="9"/>
        <end position="221"/>
    </location>
</feature>
<dbReference type="Pfam" id="PF01555">
    <property type="entry name" value="N6_N4_Mtase"/>
    <property type="match status" value="1"/>
</dbReference>
<dbReference type="Proteomes" id="UP000030518">
    <property type="component" value="Unassembled WGS sequence"/>
</dbReference>
<dbReference type="SUPFAM" id="SSF53335">
    <property type="entry name" value="S-adenosyl-L-methionine-dependent methyltransferases"/>
    <property type="match status" value="1"/>
</dbReference>
<reference evidence="5 6" key="1">
    <citation type="submission" date="2014-09" db="EMBL/GenBank/DDBJ databases">
        <title>Genome sequences of Lysobacter dokdonensis DS-58.</title>
        <authorList>
            <person name="Kim J.F."/>
            <person name="Kwak M.-J."/>
        </authorList>
    </citation>
    <scope>NUCLEOTIDE SEQUENCE [LARGE SCALE GENOMIC DNA]</scope>
    <source>
        <strain evidence="5 6">DS-58</strain>
    </source>
</reference>
<dbReference type="AlphaFoldDB" id="A0A0A2X3S5"/>
<dbReference type="PRINTS" id="PR00508">
    <property type="entry name" value="S21N4MTFRASE"/>
</dbReference>
<dbReference type="GO" id="GO:0003677">
    <property type="term" value="F:DNA binding"/>
    <property type="evidence" value="ECO:0007669"/>
    <property type="project" value="InterPro"/>
</dbReference>
<keyword evidence="2 5" id="KW-0808">Transferase</keyword>
<dbReference type="InterPro" id="IPR029063">
    <property type="entry name" value="SAM-dependent_MTases_sf"/>
</dbReference>
<comment type="caution">
    <text evidence="5">The sequence shown here is derived from an EMBL/GenBank/DDBJ whole genome shotgun (WGS) entry which is preliminary data.</text>
</comment>
<sequence length="242" mass="27153">MGRLPSNSVDLILCDLPYGTTSCKWDSVIPFDALWSQYRRIAKRNAAIVLTANQPFTTALIASNLCEFRYTWVWDKVNRPTGFLNAKLRPLRAFEDVCVFYRAQPTYNPQKWRGEPYKTTHGSSGEAYHRTETRTQVCADGMRYPQDLIRIKADNRGVEGRVHPTQKPVALMEYLVKTYSNEGDTVLDNCMGSGTTGVACANTGRRFIGIERDADYFTIASKRVGVAGAKPRVWVPLAVSGD</sequence>
<dbReference type="PATRIC" id="fig|1300345.3.peg.990"/>
<evidence type="ECO:0000259" key="4">
    <source>
        <dbReference type="Pfam" id="PF01555"/>
    </source>
</evidence>
<keyword evidence="6" id="KW-1185">Reference proteome</keyword>
<dbReference type="InterPro" id="IPR001091">
    <property type="entry name" value="RM_Methyltransferase"/>
</dbReference>
<dbReference type="STRING" id="1300345.LF41_2421"/>
<dbReference type="EC" id="2.1.1.-" evidence="3"/>
<gene>
    <name evidence="5" type="ORF">LF41_2421</name>
</gene>
<evidence type="ECO:0000256" key="3">
    <source>
        <dbReference type="RuleBase" id="RU362026"/>
    </source>
</evidence>
<evidence type="ECO:0000313" key="5">
    <source>
        <dbReference type="EMBL" id="KGQ19914.1"/>
    </source>
</evidence>
<name>A0A0A2X3S5_9GAMM</name>
<evidence type="ECO:0000313" key="6">
    <source>
        <dbReference type="Proteomes" id="UP000030518"/>
    </source>
</evidence>
<proteinExistence type="inferred from homology"/>
<accession>A0A0A2X3S5</accession>
<comment type="similarity">
    <text evidence="3">Belongs to the N(4)/N(6)-methyltransferase family.</text>
</comment>
<dbReference type="eggNOG" id="COG0863">
    <property type="taxonomic scope" value="Bacteria"/>
</dbReference>
<protein>
    <recommendedName>
        <fullName evidence="3">Methyltransferase</fullName>
        <ecNumber evidence="3">2.1.1.-</ecNumber>
    </recommendedName>
</protein>